<dbReference type="PANTHER" id="PTHR11941">
    <property type="entry name" value="ENOYL-COA HYDRATASE-RELATED"/>
    <property type="match status" value="1"/>
</dbReference>
<name>A0A844W5E7_9RHOB</name>
<comment type="similarity">
    <text evidence="1 4">Belongs to the enoyl-CoA hydratase/isomerase family.</text>
</comment>
<evidence type="ECO:0000256" key="3">
    <source>
        <dbReference type="ARBA" id="ARBA00023239"/>
    </source>
</evidence>
<dbReference type="GO" id="GO:0006635">
    <property type="term" value="P:fatty acid beta-oxidation"/>
    <property type="evidence" value="ECO:0007669"/>
    <property type="project" value="TreeGrafter"/>
</dbReference>
<dbReference type="SUPFAM" id="SSF52096">
    <property type="entry name" value="ClpP/crotonase"/>
    <property type="match status" value="1"/>
</dbReference>
<dbReference type="Proteomes" id="UP000443843">
    <property type="component" value="Unassembled WGS sequence"/>
</dbReference>
<evidence type="ECO:0000313" key="6">
    <source>
        <dbReference type="Proteomes" id="UP000443843"/>
    </source>
</evidence>
<reference evidence="5 6" key="1">
    <citation type="submission" date="2019-11" db="EMBL/GenBank/DDBJ databases">
        <title>Pseudooceanicola pacifica sp. nov., isolated from deep-sea sediment of the Pacific Ocean.</title>
        <authorList>
            <person name="Lyu L."/>
        </authorList>
    </citation>
    <scope>NUCLEOTIDE SEQUENCE [LARGE SCALE GENOMIC DNA]</scope>
    <source>
        <strain evidence="5 6">216_PA32_1</strain>
    </source>
</reference>
<keyword evidence="3 5" id="KW-0456">Lyase</keyword>
<proteinExistence type="inferred from homology"/>
<protein>
    <submittedName>
        <fullName evidence="5">Enoyl-CoA hydratase</fullName>
        <ecNumber evidence="5">4.2.1.17</ecNumber>
    </submittedName>
</protein>
<dbReference type="GO" id="GO:0004300">
    <property type="term" value="F:enoyl-CoA hydratase activity"/>
    <property type="evidence" value="ECO:0007669"/>
    <property type="project" value="UniProtKB-EC"/>
</dbReference>
<dbReference type="InterPro" id="IPR029045">
    <property type="entry name" value="ClpP/crotonase-like_dom_sf"/>
</dbReference>
<keyword evidence="6" id="KW-1185">Reference proteome</keyword>
<evidence type="ECO:0000256" key="2">
    <source>
        <dbReference type="ARBA" id="ARBA00023098"/>
    </source>
</evidence>
<accession>A0A844W5E7</accession>
<dbReference type="Gene3D" id="3.90.226.10">
    <property type="entry name" value="2-enoyl-CoA Hydratase, Chain A, domain 1"/>
    <property type="match status" value="1"/>
</dbReference>
<dbReference type="InterPro" id="IPR014748">
    <property type="entry name" value="Enoyl-CoA_hydra_C"/>
</dbReference>
<dbReference type="Gene3D" id="1.10.12.10">
    <property type="entry name" value="Lyase 2-enoyl-coa Hydratase, Chain A, domain 2"/>
    <property type="match status" value="1"/>
</dbReference>
<dbReference type="EMBL" id="WNXQ01000004">
    <property type="protein sequence ID" value="MWB78041.1"/>
    <property type="molecule type" value="Genomic_DNA"/>
</dbReference>
<evidence type="ECO:0000313" key="5">
    <source>
        <dbReference type="EMBL" id="MWB78041.1"/>
    </source>
</evidence>
<comment type="caution">
    <text evidence="5">The sequence shown here is derived from an EMBL/GenBank/DDBJ whole genome shotgun (WGS) entry which is preliminary data.</text>
</comment>
<keyword evidence="2" id="KW-0443">Lipid metabolism</keyword>
<evidence type="ECO:0000256" key="1">
    <source>
        <dbReference type="ARBA" id="ARBA00005254"/>
    </source>
</evidence>
<dbReference type="InterPro" id="IPR001753">
    <property type="entry name" value="Enoyl-CoA_hydra/iso"/>
</dbReference>
<dbReference type="AlphaFoldDB" id="A0A844W5E7"/>
<sequence length="256" mass="27436">MNNHISTERRGRALWITIERPEVRNALNPPAHRELAAAFDAYAADDALWVAVLTGRGDRAFCVGSDLKHRVEAGSNETPDTGFAGLCERYDLDKPVIAAINGDALGGGLETVLACDLAVAVDTARLGLPEPRVGLCAHGGLHRLIRHLPGKTASRLALTGKLFSAAEGKAMHLVNEVVPRDAFEACVEALVEEVTACAPLALRATKQMMQRGLSAPDVKAAFAGDYPAYRHMLASEDAREGPLAFSQKRPPVWTGR</sequence>
<evidence type="ECO:0000256" key="4">
    <source>
        <dbReference type="RuleBase" id="RU003707"/>
    </source>
</evidence>
<dbReference type="Pfam" id="PF00378">
    <property type="entry name" value="ECH_1"/>
    <property type="match status" value="1"/>
</dbReference>
<gene>
    <name evidence="5" type="ORF">GLS40_08410</name>
</gene>
<organism evidence="5 6">
    <name type="scientific">Pseudooceanicola pacificus</name>
    <dbReference type="NCBI Taxonomy" id="2676438"/>
    <lineage>
        <taxon>Bacteria</taxon>
        <taxon>Pseudomonadati</taxon>
        <taxon>Pseudomonadota</taxon>
        <taxon>Alphaproteobacteria</taxon>
        <taxon>Rhodobacterales</taxon>
        <taxon>Paracoccaceae</taxon>
        <taxon>Pseudooceanicola</taxon>
    </lineage>
</organism>
<dbReference type="CDD" id="cd06558">
    <property type="entry name" value="crotonase-like"/>
    <property type="match status" value="1"/>
</dbReference>
<dbReference type="EC" id="4.2.1.17" evidence="5"/>
<dbReference type="InterPro" id="IPR018376">
    <property type="entry name" value="Enoyl-CoA_hyd/isom_CS"/>
</dbReference>
<dbReference type="PANTHER" id="PTHR11941:SF169">
    <property type="entry name" value="(7AS)-7A-METHYL-1,5-DIOXO-2,3,5,6,7,7A-HEXAHYDRO-1H-INDENE-CARBOXYL-COA HYDROLASE"/>
    <property type="match status" value="1"/>
</dbReference>
<dbReference type="PROSITE" id="PS00166">
    <property type="entry name" value="ENOYL_COA_HYDRATASE"/>
    <property type="match status" value="1"/>
</dbReference>
<dbReference type="RefSeq" id="WP_160382320.1">
    <property type="nucleotide sequence ID" value="NZ_WNXQ01000004.1"/>
</dbReference>